<sequence length="78" mass="8415">MAFSLALAGINYLGGQDLTRWAEQLITQVDLGETLLNGLLSFLLFGGRGREADDRQPWSTVCDVGKNRATPGYVLGAD</sequence>
<reference evidence="2" key="1">
    <citation type="submission" date="2016-11" db="EMBL/GenBank/DDBJ databases">
        <authorList>
            <person name="Varghese N."/>
            <person name="Submissions S."/>
        </authorList>
    </citation>
    <scope>NUCLEOTIDE SEQUENCE [LARGE SCALE GENOMIC DNA]</scope>
    <source>
        <strain evidence="2">CGMCC 1.10835</strain>
    </source>
</reference>
<dbReference type="AlphaFoldDB" id="A0A1M6R8B1"/>
<dbReference type="RefSeq" id="WP_228704416.1">
    <property type="nucleotide sequence ID" value="NZ_FRAQ01000001.1"/>
</dbReference>
<name>A0A1M6R8B1_9GAMM</name>
<evidence type="ECO:0000313" key="1">
    <source>
        <dbReference type="EMBL" id="SHK28666.1"/>
    </source>
</evidence>
<evidence type="ECO:0000313" key="2">
    <source>
        <dbReference type="Proteomes" id="UP000184497"/>
    </source>
</evidence>
<protein>
    <submittedName>
        <fullName evidence="1">Uncharacterized protein</fullName>
    </submittedName>
</protein>
<accession>A0A1M6R8B1</accession>
<keyword evidence="2" id="KW-1185">Reference proteome</keyword>
<gene>
    <name evidence="1" type="ORF">SAMN05216369_1358</name>
</gene>
<dbReference type="Proteomes" id="UP000184497">
    <property type="component" value="Unassembled WGS sequence"/>
</dbReference>
<dbReference type="EMBL" id="FRAQ01000001">
    <property type="protein sequence ID" value="SHK28666.1"/>
    <property type="molecule type" value="Genomic_DNA"/>
</dbReference>
<organism evidence="1 2">
    <name type="scientific">Marinobacter antarcticus</name>
    <dbReference type="NCBI Taxonomy" id="564117"/>
    <lineage>
        <taxon>Bacteria</taxon>
        <taxon>Pseudomonadati</taxon>
        <taxon>Pseudomonadota</taxon>
        <taxon>Gammaproteobacteria</taxon>
        <taxon>Pseudomonadales</taxon>
        <taxon>Marinobacteraceae</taxon>
        <taxon>Marinobacter</taxon>
    </lineage>
</organism>
<dbReference type="STRING" id="564117.SAMN05216369_1358"/>
<proteinExistence type="predicted"/>